<evidence type="ECO:0000313" key="5">
    <source>
        <dbReference type="EMBL" id="GLX69023.1"/>
    </source>
</evidence>
<reference evidence="5 6" key="1">
    <citation type="submission" date="2023-03" db="EMBL/GenBank/DDBJ databases">
        <title>Draft genome sequence of the bacteria which degrade cell wall of Tricholomamatutake.</title>
        <authorList>
            <person name="Konishi Y."/>
            <person name="Fukuta Y."/>
            <person name="Shirasaka N."/>
        </authorList>
    </citation>
    <scope>NUCLEOTIDE SEQUENCE [LARGE SCALE GENOMIC DNA]</scope>
    <source>
        <strain evidence="6">mu1</strain>
    </source>
</reference>
<keyword evidence="3" id="KW-0030">Aminoacyl-tRNA synthetase</keyword>
<dbReference type="Gene3D" id="3.40.50.800">
    <property type="entry name" value="Anticodon-binding domain"/>
    <property type="match status" value="1"/>
</dbReference>
<evidence type="ECO:0000256" key="2">
    <source>
        <dbReference type="ARBA" id="ARBA00022840"/>
    </source>
</evidence>
<feature type="domain" description="Anticodon-binding" evidence="4">
    <location>
        <begin position="4"/>
        <end position="53"/>
    </location>
</feature>
<evidence type="ECO:0000256" key="3">
    <source>
        <dbReference type="ARBA" id="ARBA00023146"/>
    </source>
</evidence>
<comment type="caution">
    <text evidence="5">The sequence shown here is derived from an EMBL/GenBank/DDBJ whole genome shotgun (WGS) entry which is preliminary data.</text>
</comment>
<evidence type="ECO:0000256" key="1">
    <source>
        <dbReference type="ARBA" id="ARBA00022490"/>
    </source>
</evidence>
<organism evidence="5 6">
    <name type="scientific">Paenibacillus glycanilyticus</name>
    <dbReference type="NCBI Taxonomy" id="126569"/>
    <lineage>
        <taxon>Bacteria</taxon>
        <taxon>Bacillati</taxon>
        <taxon>Bacillota</taxon>
        <taxon>Bacilli</taxon>
        <taxon>Bacillales</taxon>
        <taxon>Paenibacillaceae</taxon>
        <taxon>Paenibacillus</taxon>
    </lineage>
</organism>
<proteinExistence type="predicted"/>
<dbReference type="EMBL" id="BSSQ01000014">
    <property type="protein sequence ID" value="GLX69023.1"/>
    <property type="molecule type" value="Genomic_DNA"/>
</dbReference>
<dbReference type="Pfam" id="PF03129">
    <property type="entry name" value="HGTP_anticodon"/>
    <property type="match status" value="1"/>
</dbReference>
<evidence type="ECO:0000313" key="6">
    <source>
        <dbReference type="Proteomes" id="UP001157114"/>
    </source>
</evidence>
<keyword evidence="3" id="KW-0436">Ligase</keyword>
<keyword evidence="2" id="KW-0067">ATP-binding</keyword>
<name>A0ABQ6GFN5_9BACL</name>
<sequence>MDIKIREAQLEKTPYMLVLGESEKEDRNVSIRKRGEGDLGAMSLELFIAQLKEELRSAH</sequence>
<dbReference type="SUPFAM" id="SSF52954">
    <property type="entry name" value="Class II aaRS ABD-related"/>
    <property type="match status" value="1"/>
</dbReference>
<dbReference type="Proteomes" id="UP001157114">
    <property type="component" value="Unassembled WGS sequence"/>
</dbReference>
<keyword evidence="1" id="KW-0963">Cytoplasm</keyword>
<gene>
    <name evidence="5" type="ORF">MU1_33680</name>
</gene>
<accession>A0ABQ6GFN5</accession>
<keyword evidence="6" id="KW-1185">Reference proteome</keyword>
<protein>
    <recommendedName>
        <fullName evidence="4">Anticodon-binding domain-containing protein</fullName>
    </recommendedName>
</protein>
<dbReference type="InterPro" id="IPR036621">
    <property type="entry name" value="Anticodon-bd_dom_sf"/>
</dbReference>
<dbReference type="InterPro" id="IPR004154">
    <property type="entry name" value="Anticodon-bd"/>
</dbReference>
<evidence type="ECO:0000259" key="4">
    <source>
        <dbReference type="Pfam" id="PF03129"/>
    </source>
</evidence>
<keyword evidence="2" id="KW-0547">Nucleotide-binding</keyword>